<dbReference type="NCBIfam" id="NF006704">
    <property type="entry name" value="PRK09250.1-1"/>
    <property type="match status" value="1"/>
</dbReference>
<sequence length="373" mass="39832">MATGNNAARGPSKITSRPSLLAEICHDLAPTLGQIAKHPMLGYQPGITRTINTNTQNRLGDTVTMKLTRRVKEILSWYESDNPGTKANLARILMEGRLGGTGKMVILPVDQGFEHGPARSFAPNPPAYDPHYHFQLAIDAGLNAYAAPLGMLEQGAATFAGAIPTILKMNSSNSLSRGGDAPDQAVTATVADALRLGCSAIGFTIYPGSDAMFDQFEEFRELSAEAKACGLATVLWSYPRGGDLDKDAELAIDISTYAAHMAALLGAHIIKVKLATDHLGNKESKKVYEAKGIARSTQAERVADVMRSAFNGKRLVVFSGGAAKGEDAVFDDARAIRDGGGNGSIIGRNSFQRSREDALALLDRIVRIYQGKE</sequence>
<comment type="similarity">
    <text evidence="4">Belongs to the DeoC/FbaB aldolase family. FbaB subfamily.</text>
</comment>
<dbReference type="Proteomes" id="UP000318050">
    <property type="component" value="Unassembled WGS sequence"/>
</dbReference>
<gene>
    <name evidence="5" type="ORF">FBZ92_13238</name>
</gene>
<evidence type="ECO:0000313" key="6">
    <source>
        <dbReference type="Proteomes" id="UP000318050"/>
    </source>
</evidence>
<keyword evidence="2" id="KW-0456">Lyase</keyword>
<accession>A0A560GFF2</accession>
<protein>
    <recommendedName>
        <fullName evidence="1">fructose-bisphosphate aldolase</fullName>
        <ecNumber evidence="1">4.1.2.13</ecNumber>
    </recommendedName>
</protein>
<dbReference type="InterPro" id="IPR041720">
    <property type="entry name" value="FbaB-like"/>
</dbReference>
<dbReference type="SMART" id="SM01133">
    <property type="entry name" value="DeoC"/>
    <property type="match status" value="1"/>
</dbReference>
<dbReference type="CDD" id="cd00958">
    <property type="entry name" value="DhnA"/>
    <property type="match status" value="1"/>
</dbReference>
<dbReference type="GO" id="GO:0006096">
    <property type="term" value="P:glycolytic process"/>
    <property type="evidence" value="ECO:0007669"/>
    <property type="project" value="UniProtKB-KW"/>
</dbReference>
<proteinExistence type="inferred from homology"/>
<dbReference type="InterPro" id="IPR002915">
    <property type="entry name" value="DeoC/FbaB/LacD_aldolase"/>
</dbReference>
<evidence type="ECO:0000256" key="1">
    <source>
        <dbReference type="ARBA" id="ARBA00013068"/>
    </source>
</evidence>
<dbReference type="EMBL" id="VITT01000032">
    <property type="protein sequence ID" value="TWB47784.1"/>
    <property type="molecule type" value="Genomic_DNA"/>
</dbReference>
<keyword evidence="3" id="KW-0704">Schiff base</keyword>
<dbReference type="GO" id="GO:0004332">
    <property type="term" value="F:fructose-bisphosphate aldolase activity"/>
    <property type="evidence" value="ECO:0007669"/>
    <property type="project" value="UniProtKB-EC"/>
</dbReference>
<dbReference type="PANTHER" id="PTHR47916:SF4">
    <property type="entry name" value="FRUCTOSE-BISPHOSPHATE ALDOLASE CLASS 1"/>
    <property type="match status" value="1"/>
</dbReference>
<comment type="caution">
    <text evidence="5">The sequence shown here is derived from an EMBL/GenBank/DDBJ whole genome shotgun (WGS) entry which is preliminary data.</text>
</comment>
<dbReference type="EC" id="4.1.2.13" evidence="1"/>
<evidence type="ECO:0000256" key="2">
    <source>
        <dbReference type="ARBA" id="ARBA00023239"/>
    </source>
</evidence>
<evidence type="ECO:0000256" key="3">
    <source>
        <dbReference type="ARBA" id="ARBA00023270"/>
    </source>
</evidence>
<evidence type="ECO:0000256" key="4">
    <source>
        <dbReference type="ARBA" id="ARBA00049653"/>
    </source>
</evidence>
<dbReference type="Pfam" id="PF01791">
    <property type="entry name" value="DeoC"/>
    <property type="match status" value="1"/>
</dbReference>
<dbReference type="PANTHER" id="PTHR47916">
    <property type="entry name" value="FRUCTOSE-BISPHOSPHATE ALDOLASE CLASS 1"/>
    <property type="match status" value="1"/>
</dbReference>
<dbReference type="InterPro" id="IPR050456">
    <property type="entry name" value="DeoC/FbaB_aldolase"/>
</dbReference>
<evidence type="ECO:0000313" key="5">
    <source>
        <dbReference type="EMBL" id="TWB47784.1"/>
    </source>
</evidence>
<name>A0A560GFF2_9PROT</name>
<dbReference type="Gene3D" id="3.20.20.70">
    <property type="entry name" value="Aldolase class I"/>
    <property type="match status" value="1"/>
</dbReference>
<reference evidence="5 6" key="1">
    <citation type="submission" date="2019-06" db="EMBL/GenBank/DDBJ databases">
        <title>Genomic Encyclopedia of Type Strains, Phase IV (KMG-V): Genome sequencing to study the core and pangenomes of soil and plant-associated prokaryotes.</title>
        <authorList>
            <person name="Whitman W."/>
        </authorList>
    </citation>
    <scope>NUCLEOTIDE SEQUENCE [LARGE SCALE GENOMIC DNA]</scope>
    <source>
        <strain evidence="5 6">BR 11140</strain>
    </source>
</reference>
<dbReference type="SUPFAM" id="SSF51569">
    <property type="entry name" value="Aldolase"/>
    <property type="match status" value="1"/>
</dbReference>
<dbReference type="InterPro" id="IPR013785">
    <property type="entry name" value="Aldolase_TIM"/>
</dbReference>
<organism evidence="5 6">
    <name type="scientific">Nitrospirillum amazonense</name>
    <dbReference type="NCBI Taxonomy" id="28077"/>
    <lineage>
        <taxon>Bacteria</taxon>
        <taxon>Pseudomonadati</taxon>
        <taxon>Pseudomonadota</taxon>
        <taxon>Alphaproteobacteria</taxon>
        <taxon>Rhodospirillales</taxon>
        <taxon>Azospirillaceae</taxon>
        <taxon>Nitrospirillum</taxon>
    </lineage>
</organism>
<dbReference type="AlphaFoldDB" id="A0A560GFF2"/>